<comment type="similarity">
    <text evidence="2">Belongs to the diaminopimelate epimerase family.</text>
</comment>
<organism evidence="9">
    <name type="scientific">invertebrate metagenome</name>
    <dbReference type="NCBI Taxonomy" id="1711999"/>
    <lineage>
        <taxon>unclassified sequences</taxon>
        <taxon>metagenomes</taxon>
        <taxon>organismal metagenomes</taxon>
    </lineage>
</organism>
<dbReference type="PROSITE" id="PS01326">
    <property type="entry name" value="DAP_EPIMERASE"/>
    <property type="match status" value="1"/>
</dbReference>
<keyword evidence="7 9" id="KW-0413">Isomerase</keyword>
<dbReference type="AlphaFoldDB" id="A0A2H9TAB1"/>
<dbReference type="Pfam" id="PF01678">
    <property type="entry name" value="DAP_epimerase"/>
    <property type="match status" value="2"/>
</dbReference>
<gene>
    <name evidence="9" type="primary">dapF</name>
    <name evidence="9" type="ORF">CI610_00895</name>
</gene>
<evidence type="ECO:0000256" key="2">
    <source>
        <dbReference type="ARBA" id="ARBA00010219"/>
    </source>
</evidence>
<dbReference type="InterPro" id="IPR018510">
    <property type="entry name" value="DAP_epimerase_AS"/>
</dbReference>
<comment type="catalytic activity">
    <reaction evidence="8">
        <text>(2S,6S)-2,6-diaminopimelate = meso-2,6-diaminopimelate</text>
        <dbReference type="Rhea" id="RHEA:15393"/>
        <dbReference type="ChEBI" id="CHEBI:57609"/>
        <dbReference type="ChEBI" id="CHEBI:57791"/>
        <dbReference type="EC" id="5.1.1.7"/>
    </reaction>
</comment>
<evidence type="ECO:0000256" key="6">
    <source>
        <dbReference type="ARBA" id="ARBA00023154"/>
    </source>
</evidence>
<dbReference type="EC" id="5.1.1.7" evidence="3"/>
<evidence type="ECO:0000256" key="8">
    <source>
        <dbReference type="ARBA" id="ARBA00051712"/>
    </source>
</evidence>
<dbReference type="NCBIfam" id="TIGR00652">
    <property type="entry name" value="DapF"/>
    <property type="match status" value="1"/>
</dbReference>
<keyword evidence="6" id="KW-0457">Lysine biosynthesis</keyword>
<evidence type="ECO:0000256" key="1">
    <source>
        <dbReference type="ARBA" id="ARBA00005196"/>
    </source>
</evidence>
<proteinExistence type="inferred from homology"/>
<evidence type="ECO:0000256" key="5">
    <source>
        <dbReference type="ARBA" id="ARBA00022605"/>
    </source>
</evidence>
<reference evidence="9" key="1">
    <citation type="journal article" date="2017" name="Appl. Environ. Microbiol.">
        <title>Molecular characterization of an Endozoicomonas-like organism causing infection in king scallop Pecten maximus L.</title>
        <authorList>
            <person name="Cano I."/>
            <person name="van Aerle R."/>
            <person name="Ross S."/>
            <person name="Verner-Jeffreys D.W."/>
            <person name="Paley R.K."/>
            <person name="Rimmer G."/>
            <person name="Ryder D."/>
            <person name="Hooper P."/>
            <person name="Stone D."/>
            <person name="Feist S.W."/>
        </authorList>
    </citation>
    <scope>NUCLEOTIDE SEQUENCE</scope>
</reference>
<dbReference type="UniPathway" id="UPA00034">
    <property type="reaction ID" value="UER00025"/>
</dbReference>
<dbReference type="Gene3D" id="3.10.310.10">
    <property type="entry name" value="Diaminopimelate Epimerase, Chain A, domain 1"/>
    <property type="match status" value="2"/>
</dbReference>
<accession>A0A2H9TAB1</accession>
<dbReference type="EMBL" id="NSIT01000031">
    <property type="protein sequence ID" value="PJE80129.1"/>
    <property type="molecule type" value="Genomic_DNA"/>
</dbReference>
<dbReference type="InterPro" id="IPR001653">
    <property type="entry name" value="DAP_epimerase_DapF"/>
</dbReference>
<dbReference type="SUPFAM" id="SSF54506">
    <property type="entry name" value="Diaminopimelate epimerase-like"/>
    <property type="match status" value="1"/>
</dbReference>
<keyword evidence="5" id="KW-0028">Amino-acid biosynthesis</keyword>
<name>A0A2H9TAB1_9ZZZZ</name>
<dbReference type="FunFam" id="3.10.310.10:FF:000001">
    <property type="entry name" value="Diaminopimelate epimerase"/>
    <property type="match status" value="1"/>
</dbReference>
<keyword evidence="4" id="KW-0963">Cytoplasm</keyword>
<comment type="caution">
    <text evidence="9">The sequence shown here is derived from an EMBL/GenBank/DDBJ whole genome shotgun (WGS) entry which is preliminary data.</text>
</comment>
<dbReference type="PANTHER" id="PTHR31689:SF0">
    <property type="entry name" value="DIAMINOPIMELATE EPIMERASE"/>
    <property type="match status" value="1"/>
</dbReference>
<dbReference type="GO" id="GO:0009089">
    <property type="term" value="P:lysine biosynthetic process via diaminopimelate"/>
    <property type="evidence" value="ECO:0007669"/>
    <property type="project" value="UniProtKB-UniPathway"/>
</dbReference>
<evidence type="ECO:0000313" key="9">
    <source>
        <dbReference type="EMBL" id="PJE80129.1"/>
    </source>
</evidence>
<comment type="pathway">
    <text evidence="1">Amino-acid biosynthesis; L-lysine biosynthesis via DAP pathway; DL-2,6-diaminopimelate from LL-2,6-diaminopimelate: step 1/1.</text>
</comment>
<evidence type="ECO:0000256" key="7">
    <source>
        <dbReference type="ARBA" id="ARBA00023235"/>
    </source>
</evidence>
<sequence length="276" mass="29822">MLLHFTKMHGLGNDFMVVDMVSQHVRFSPEKIRRLADRHRGVGFDQLLLVEPPTDPAMDFTYRIFNADGTEVEQCGNGARCFARFVRDKQLTGRNVIHVQTAVGNIVLSVQGENTIKVDMGQPVLTPSAIPFQAESRQILYPVRVNGQLLEVAAVSMGNPHAVVKVVSVADADVSHLGPALESHPAFPKHCNVGFMEVVDSSQINLRVYERGAGETLACGSGACAAVVAGRLQGLLGSSVQVNLTGGALKIEWQGEGHSVMMSGDATRVFEGYTRL</sequence>
<dbReference type="GO" id="GO:0005829">
    <property type="term" value="C:cytosol"/>
    <property type="evidence" value="ECO:0007669"/>
    <property type="project" value="TreeGrafter"/>
</dbReference>
<evidence type="ECO:0000256" key="3">
    <source>
        <dbReference type="ARBA" id="ARBA00013080"/>
    </source>
</evidence>
<dbReference type="PANTHER" id="PTHR31689">
    <property type="entry name" value="DIAMINOPIMELATE EPIMERASE, CHLOROPLASTIC"/>
    <property type="match status" value="1"/>
</dbReference>
<dbReference type="GO" id="GO:0008837">
    <property type="term" value="F:diaminopimelate epimerase activity"/>
    <property type="evidence" value="ECO:0007669"/>
    <property type="project" value="UniProtKB-EC"/>
</dbReference>
<dbReference type="HAMAP" id="MF_00197">
    <property type="entry name" value="DAP_epimerase"/>
    <property type="match status" value="1"/>
</dbReference>
<protein>
    <recommendedName>
        <fullName evidence="3">diaminopimelate epimerase</fullName>
        <ecNumber evidence="3">5.1.1.7</ecNumber>
    </recommendedName>
</protein>
<evidence type="ECO:0000256" key="4">
    <source>
        <dbReference type="ARBA" id="ARBA00022490"/>
    </source>
</evidence>